<keyword evidence="2" id="KW-1185">Reference proteome</keyword>
<dbReference type="GeneID" id="120256807"/>
<sequence>MEFVLVEFFAPWCGYCQVLTPTWERAATVLKGVVTVAALDADAHKSLAQEYGIKGFPTIKVFSPRKPPVDYQGARDVKAIAEFAYRL</sequence>
<dbReference type="InterPro" id="IPR013766">
    <property type="entry name" value="Thioredoxin_domain"/>
</dbReference>
<dbReference type="PROSITE" id="PS00194">
    <property type="entry name" value="THIOREDOXIN_1"/>
    <property type="match status" value="1"/>
</dbReference>
<dbReference type="GO" id="GO:0005788">
    <property type="term" value="C:endoplasmic reticulum lumen"/>
    <property type="evidence" value="ECO:0007669"/>
    <property type="project" value="TreeGrafter"/>
</dbReference>
<accession>A0AB40B003</accession>
<dbReference type="InterPro" id="IPR017937">
    <property type="entry name" value="Thioredoxin_CS"/>
</dbReference>
<dbReference type="GO" id="GO:0034976">
    <property type="term" value="P:response to endoplasmic reticulum stress"/>
    <property type="evidence" value="ECO:0007669"/>
    <property type="project" value="TreeGrafter"/>
</dbReference>
<evidence type="ECO:0000259" key="1">
    <source>
        <dbReference type="PROSITE" id="PS51352"/>
    </source>
</evidence>
<name>A0AB40B003_DIOCR</name>
<dbReference type="RefSeq" id="XP_039120403.1">
    <property type="nucleotide sequence ID" value="XM_039264469.1"/>
</dbReference>
<dbReference type="PROSITE" id="PS51352">
    <property type="entry name" value="THIOREDOXIN_2"/>
    <property type="match status" value="1"/>
</dbReference>
<dbReference type="Gene3D" id="3.40.30.10">
    <property type="entry name" value="Glutaredoxin"/>
    <property type="match status" value="1"/>
</dbReference>
<dbReference type="SUPFAM" id="SSF52833">
    <property type="entry name" value="Thioredoxin-like"/>
    <property type="match status" value="1"/>
</dbReference>
<dbReference type="InterPro" id="IPR036249">
    <property type="entry name" value="Thioredoxin-like_sf"/>
</dbReference>
<dbReference type="Pfam" id="PF00085">
    <property type="entry name" value="Thioredoxin"/>
    <property type="match status" value="1"/>
</dbReference>
<evidence type="ECO:0000313" key="2">
    <source>
        <dbReference type="Proteomes" id="UP001515500"/>
    </source>
</evidence>
<evidence type="ECO:0000313" key="3">
    <source>
        <dbReference type="RefSeq" id="XP_039120403.1"/>
    </source>
</evidence>
<feature type="domain" description="Thioredoxin" evidence="1">
    <location>
        <begin position="1"/>
        <end position="87"/>
    </location>
</feature>
<reference evidence="3" key="1">
    <citation type="submission" date="2025-08" db="UniProtKB">
        <authorList>
            <consortium name="RefSeq"/>
        </authorList>
    </citation>
    <scope>IDENTIFICATION</scope>
</reference>
<dbReference type="PANTHER" id="PTHR45815">
    <property type="entry name" value="PROTEIN DISULFIDE-ISOMERASE A6"/>
    <property type="match status" value="1"/>
</dbReference>
<dbReference type="PANTHER" id="PTHR45815:SF3">
    <property type="entry name" value="PROTEIN DISULFIDE-ISOMERASE A6"/>
    <property type="match status" value="1"/>
</dbReference>
<protein>
    <submittedName>
        <fullName evidence="3">Protein disulfide isomerase-like 2-3</fullName>
    </submittedName>
</protein>
<gene>
    <name evidence="3" type="primary">LOC120256807</name>
</gene>
<organism evidence="2 3">
    <name type="scientific">Dioscorea cayennensis subsp. rotundata</name>
    <name type="common">White Guinea yam</name>
    <name type="synonym">Dioscorea rotundata</name>
    <dbReference type="NCBI Taxonomy" id="55577"/>
    <lineage>
        <taxon>Eukaryota</taxon>
        <taxon>Viridiplantae</taxon>
        <taxon>Streptophyta</taxon>
        <taxon>Embryophyta</taxon>
        <taxon>Tracheophyta</taxon>
        <taxon>Spermatophyta</taxon>
        <taxon>Magnoliopsida</taxon>
        <taxon>Liliopsida</taxon>
        <taxon>Dioscoreales</taxon>
        <taxon>Dioscoreaceae</taxon>
        <taxon>Dioscorea</taxon>
    </lineage>
</organism>
<proteinExistence type="predicted"/>
<dbReference type="Proteomes" id="UP001515500">
    <property type="component" value="Chromosome 3"/>
</dbReference>
<dbReference type="AlphaFoldDB" id="A0AB40B003"/>
<dbReference type="PRINTS" id="PR00421">
    <property type="entry name" value="THIOREDOXIN"/>
</dbReference>
<dbReference type="GO" id="GO:0015035">
    <property type="term" value="F:protein-disulfide reductase activity"/>
    <property type="evidence" value="ECO:0007669"/>
    <property type="project" value="TreeGrafter"/>
</dbReference>